<keyword evidence="1 5" id="KW-0132">Cell division</keyword>
<proteinExistence type="inferred from homology"/>
<evidence type="ECO:0000256" key="1">
    <source>
        <dbReference type="ARBA" id="ARBA00022618"/>
    </source>
</evidence>
<dbReference type="HAMAP" id="MF_01197">
    <property type="entry name" value="SepF"/>
    <property type="match status" value="1"/>
</dbReference>
<dbReference type="EMBL" id="LGFO01000010">
    <property type="protein sequence ID" value="KUK37114.1"/>
    <property type="molecule type" value="Genomic_DNA"/>
</dbReference>
<comment type="function">
    <text evidence="4 5">Cell division protein that is part of the divisome complex and is recruited early to the Z-ring. Probably stimulates Z-ring formation, perhaps through the cross-linking of FtsZ protofilaments. Its function overlaps with FtsA.</text>
</comment>
<keyword evidence="2 5" id="KW-0717">Septation</keyword>
<comment type="caution">
    <text evidence="6">The sequence shown here is derived from an EMBL/GenBank/DDBJ whole genome shotgun (WGS) entry which is preliminary data.</text>
</comment>
<evidence type="ECO:0000256" key="5">
    <source>
        <dbReference type="HAMAP-Rule" id="MF_01197"/>
    </source>
</evidence>
<dbReference type="GO" id="GO:0043093">
    <property type="term" value="P:FtsZ-dependent cytokinesis"/>
    <property type="evidence" value="ECO:0007669"/>
    <property type="project" value="UniProtKB-UniRule"/>
</dbReference>
<evidence type="ECO:0000256" key="2">
    <source>
        <dbReference type="ARBA" id="ARBA00023210"/>
    </source>
</evidence>
<keyword evidence="3 5" id="KW-0131">Cell cycle</keyword>
<dbReference type="PANTHER" id="PTHR35798:SF1">
    <property type="entry name" value="CELL DIVISION PROTEIN SEPF"/>
    <property type="match status" value="1"/>
</dbReference>
<gene>
    <name evidence="5" type="primary">sepF</name>
    <name evidence="6" type="ORF">XD66_0177</name>
</gene>
<dbReference type="PATRIC" id="fig|85874.4.peg.1138"/>
<keyword evidence="5" id="KW-0963">Cytoplasm</keyword>
<accession>A0A101FHF7</accession>
<organism evidence="6 7">
    <name type="scientific">Thermacetogenium phaeum</name>
    <dbReference type="NCBI Taxonomy" id="85874"/>
    <lineage>
        <taxon>Bacteria</taxon>
        <taxon>Bacillati</taxon>
        <taxon>Bacillota</taxon>
        <taxon>Clostridia</taxon>
        <taxon>Thermoanaerobacterales</taxon>
        <taxon>Thermoanaerobacteraceae</taxon>
        <taxon>Thermacetogenium</taxon>
    </lineage>
</organism>
<comment type="similarity">
    <text evidence="5">Belongs to the SepF family.</text>
</comment>
<dbReference type="InterPro" id="IPR038594">
    <property type="entry name" value="SepF-like_sf"/>
</dbReference>
<evidence type="ECO:0000313" key="6">
    <source>
        <dbReference type="EMBL" id="KUK37114.1"/>
    </source>
</evidence>
<reference evidence="7" key="1">
    <citation type="journal article" date="2015" name="MBio">
        <title>Genome-Resolved Metagenomic Analysis Reveals Roles for Candidate Phyla and Other Microbial Community Members in Biogeochemical Transformations in Oil Reservoirs.</title>
        <authorList>
            <person name="Hu P."/>
            <person name="Tom L."/>
            <person name="Singh A."/>
            <person name="Thomas B.C."/>
            <person name="Baker B.J."/>
            <person name="Piceno Y.M."/>
            <person name="Andersen G.L."/>
            <person name="Banfield J.F."/>
        </authorList>
    </citation>
    <scope>NUCLEOTIDE SEQUENCE [LARGE SCALE GENOMIC DNA]</scope>
</reference>
<dbReference type="PANTHER" id="PTHR35798">
    <property type="entry name" value="CELL DIVISION PROTEIN SEPF"/>
    <property type="match status" value="1"/>
</dbReference>
<dbReference type="GO" id="GO:0005737">
    <property type="term" value="C:cytoplasm"/>
    <property type="evidence" value="ECO:0007669"/>
    <property type="project" value="UniProtKB-SubCell"/>
</dbReference>
<comment type="subcellular location">
    <subcellularLocation>
        <location evidence="5">Cytoplasm</location>
    </subcellularLocation>
    <text evidence="5">Localizes to the division site, in a FtsZ-dependent manner.</text>
</comment>
<comment type="subunit">
    <text evidence="5">Homodimer. Interacts with FtsZ.</text>
</comment>
<sequence>MSSWYEKLLDLLGLSDKDDGDLDTSPQDFEEEFRGHKRAPVVSIHTSPEVKIVVVAPASFEEAEKLAGHLKSRKPLVVNFANAPREIAQRLLDFLSGTVYALNGNMQRIDKETFLFVPSNIIVCSEGVGSDLREQLHVKID</sequence>
<evidence type="ECO:0000256" key="4">
    <source>
        <dbReference type="ARBA" id="ARBA00044936"/>
    </source>
</evidence>
<dbReference type="Gene3D" id="3.30.110.150">
    <property type="entry name" value="SepF-like protein"/>
    <property type="match status" value="1"/>
</dbReference>
<name>A0A101FHF7_9THEO</name>
<protein>
    <recommendedName>
        <fullName evidence="5">Cell division protein SepF</fullName>
    </recommendedName>
</protein>
<dbReference type="AlphaFoldDB" id="A0A101FHF7"/>
<dbReference type="InterPro" id="IPR007561">
    <property type="entry name" value="Cell_div_SepF/SepF-rel"/>
</dbReference>
<evidence type="ECO:0000313" key="7">
    <source>
        <dbReference type="Proteomes" id="UP000053326"/>
    </source>
</evidence>
<dbReference type="Pfam" id="PF04472">
    <property type="entry name" value="SepF"/>
    <property type="match status" value="1"/>
</dbReference>
<dbReference type="InterPro" id="IPR023052">
    <property type="entry name" value="Cell_div_SepF"/>
</dbReference>
<evidence type="ECO:0000256" key="3">
    <source>
        <dbReference type="ARBA" id="ARBA00023306"/>
    </source>
</evidence>
<dbReference type="GO" id="GO:0000917">
    <property type="term" value="P:division septum assembly"/>
    <property type="evidence" value="ECO:0007669"/>
    <property type="project" value="UniProtKB-KW"/>
</dbReference>
<dbReference type="Proteomes" id="UP000053326">
    <property type="component" value="Unassembled WGS sequence"/>
</dbReference>